<dbReference type="SUPFAM" id="SSF52172">
    <property type="entry name" value="CheY-like"/>
    <property type="match status" value="1"/>
</dbReference>
<dbReference type="KEGG" id="kpul:GXN76_05080"/>
<dbReference type="InterPro" id="IPR001867">
    <property type="entry name" value="OmpR/PhoB-type_DNA-bd"/>
</dbReference>
<dbReference type="GO" id="GO:0032993">
    <property type="term" value="C:protein-DNA complex"/>
    <property type="evidence" value="ECO:0007669"/>
    <property type="project" value="TreeGrafter"/>
</dbReference>
<dbReference type="GO" id="GO:0005829">
    <property type="term" value="C:cytosol"/>
    <property type="evidence" value="ECO:0007669"/>
    <property type="project" value="TreeGrafter"/>
</dbReference>
<name>A0A7D4BIV2_9BACL</name>
<feature type="domain" description="Response regulatory" evidence="8">
    <location>
        <begin position="4"/>
        <end position="117"/>
    </location>
</feature>
<evidence type="ECO:0000256" key="4">
    <source>
        <dbReference type="ARBA" id="ARBA00023125"/>
    </source>
</evidence>
<sequence length="237" mass="27710">MSYRVFIVEDDEAISEVIADFLRRFGYQTKKAEDFRNVEEIFLEWKPDAVILDVNLPFQDGFHLCRQLRRHSSVPILFLSARSGDMEQIMGMESGGDDYITKPFQLEVLHAKLKAILRRTYGEYAQLRETDLSILRVGNLQLDRGSAMLRFHDEAQSLTKNELKLLGLLMEHRDRIVTRDECLEALWDDNRFIDDNTLTVNVTRLRKKLSDWGLQEAIRTKRGLGYQLDSNLLRDQK</sequence>
<organism evidence="10 11">
    <name type="scientific">Kroppenstedtia pulmonis</name>
    <dbReference type="NCBI Taxonomy" id="1380685"/>
    <lineage>
        <taxon>Bacteria</taxon>
        <taxon>Bacillati</taxon>
        <taxon>Bacillota</taxon>
        <taxon>Bacilli</taxon>
        <taxon>Bacillales</taxon>
        <taxon>Thermoactinomycetaceae</taxon>
        <taxon>Kroppenstedtia</taxon>
    </lineage>
</organism>
<evidence type="ECO:0000256" key="5">
    <source>
        <dbReference type="ARBA" id="ARBA00023163"/>
    </source>
</evidence>
<evidence type="ECO:0000256" key="6">
    <source>
        <dbReference type="PROSITE-ProRule" id="PRU00169"/>
    </source>
</evidence>
<gene>
    <name evidence="10" type="ORF">GXN76_05080</name>
</gene>
<keyword evidence="3" id="KW-0805">Transcription regulation</keyword>
<evidence type="ECO:0000256" key="3">
    <source>
        <dbReference type="ARBA" id="ARBA00023015"/>
    </source>
</evidence>
<dbReference type="CDD" id="cd00383">
    <property type="entry name" value="trans_reg_C"/>
    <property type="match status" value="1"/>
</dbReference>
<evidence type="ECO:0000259" key="8">
    <source>
        <dbReference type="PROSITE" id="PS50110"/>
    </source>
</evidence>
<protein>
    <submittedName>
        <fullName evidence="10">Response regulator transcription factor</fullName>
    </submittedName>
</protein>
<keyword evidence="4 7" id="KW-0238">DNA-binding</keyword>
<evidence type="ECO:0000259" key="9">
    <source>
        <dbReference type="PROSITE" id="PS51755"/>
    </source>
</evidence>
<dbReference type="InterPro" id="IPR036388">
    <property type="entry name" value="WH-like_DNA-bd_sf"/>
</dbReference>
<accession>A0A7D4BIV2</accession>
<dbReference type="PROSITE" id="PS51755">
    <property type="entry name" value="OMPR_PHOB"/>
    <property type="match status" value="1"/>
</dbReference>
<dbReference type="RefSeq" id="WP_173221100.1">
    <property type="nucleotide sequence ID" value="NZ_CP048104.1"/>
</dbReference>
<dbReference type="PANTHER" id="PTHR48111:SF43">
    <property type="entry name" value="STAGE 0 SPORULATION PROTEIN A HOMOLOG"/>
    <property type="match status" value="1"/>
</dbReference>
<dbReference type="SUPFAM" id="SSF46894">
    <property type="entry name" value="C-terminal effector domain of the bipartite response regulators"/>
    <property type="match status" value="1"/>
</dbReference>
<dbReference type="PANTHER" id="PTHR48111">
    <property type="entry name" value="REGULATOR OF RPOS"/>
    <property type="match status" value="1"/>
</dbReference>
<dbReference type="GO" id="GO:0006355">
    <property type="term" value="P:regulation of DNA-templated transcription"/>
    <property type="evidence" value="ECO:0007669"/>
    <property type="project" value="InterPro"/>
</dbReference>
<dbReference type="Pfam" id="PF00486">
    <property type="entry name" value="Trans_reg_C"/>
    <property type="match status" value="1"/>
</dbReference>
<dbReference type="InterPro" id="IPR016032">
    <property type="entry name" value="Sig_transdc_resp-reg_C-effctor"/>
</dbReference>
<dbReference type="InterPro" id="IPR001789">
    <property type="entry name" value="Sig_transdc_resp-reg_receiver"/>
</dbReference>
<reference evidence="10 11" key="1">
    <citation type="submission" date="2020-01" db="EMBL/GenBank/DDBJ databases">
        <authorList>
            <person name="Gulvik C.A."/>
            <person name="Batra D.G."/>
        </authorList>
    </citation>
    <scope>NUCLEOTIDE SEQUENCE [LARGE SCALE GENOMIC DNA]</scope>
    <source>
        <strain evidence="10 11">W9323</strain>
    </source>
</reference>
<dbReference type="PROSITE" id="PS50110">
    <property type="entry name" value="RESPONSE_REGULATORY"/>
    <property type="match status" value="1"/>
</dbReference>
<dbReference type="AlphaFoldDB" id="A0A7D4BIV2"/>
<dbReference type="EMBL" id="CP048104">
    <property type="protein sequence ID" value="QKG83910.1"/>
    <property type="molecule type" value="Genomic_DNA"/>
</dbReference>
<proteinExistence type="predicted"/>
<dbReference type="SMART" id="SM00862">
    <property type="entry name" value="Trans_reg_C"/>
    <property type="match status" value="1"/>
</dbReference>
<feature type="domain" description="OmpR/PhoB-type" evidence="9">
    <location>
        <begin position="132"/>
        <end position="230"/>
    </location>
</feature>
<dbReference type="Gene3D" id="6.10.250.690">
    <property type="match status" value="1"/>
</dbReference>
<dbReference type="GO" id="GO:0000156">
    <property type="term" value="F:phosphorelay response regulator activity"/>
    <property type="evidence" value="ECO:0007669"/>
    <property type="project" value="TreeGrafter"/>
</dbReference>
<dbReference type="Gene3D" id="1.10.10.10">
    <property type="entry name" value="Winged helix-like DNA-binding domain superfamily/Winged helix DNA-binding domain"/>
    <property type="match status" value="1"/>
</dbReference>
<dbReference type="InterPro" id="IPR039420">
    <property type="entry name" value="WalR-like"/>
</dbReference>
<keyword evidence="5" id="KW-0804">Transcription</keyword>
<keyword evidence="1 6" id="KW-0597">Phosphoprotein</keyword>
<dbReference type="Pfam" id="PF00072">
    <property type="entry name" value="Response_reg"/>
    <property type="match status" value="1"/>
</dbReference>
<evidence type="ECO:0000313" key="10">
    <source>
        <dbReference type="EMBL" id="QKG83910.1"/>
    </source>
</evidence>
<feature type="DNA-binding region" description="OmpR/PhoB-type" evidence="7">
    <location>
        <begin position="132"/>
        <end position="230"/>
    </location>
</feature>
<keyword evidence="2" id="KW-0902">Two-component regulatory system</keyword>
<evidence type="ECO:0000256" key="2">
    <source>
        <dbReference type="ARBA" id="ARBA00023012"/>
    </source>
</evidence>
<dbReference type="InterPro" id="IPR011006">
    <property type="entry name" value="CheY-like_superfamily"/>
</dbReference>
<evidence type="ECO:0000256" key="1">
    <source>
        <dbReference type="ARBA" id="ARBA00022553"/>
    </source>
</evidence>
<dbReference type="GO" id="GO:0000976">
    <property type="term" value="F:transcription cis-regulatory region binding"/>
    <property type="evidence" value="ECO:0007669"/>
    <property type="project" value="TreeGrafter"/>
</dbReference>
<keyword evidence="11" id="KW-1185">Reference proteome</keyword>
<dbReference type="Proteomes" id="UP000503088">
    <property type="component" value="Chromosome"/>
</dbReference>
<feature type="modified residue" description="4-aspartylphosphate" evidence="6">
    <location>
        <position position="53"/>
    </location>
</feature>
<dbReference type="SMART" id="SM00448">
    <property type="entry name" value="REC"/>
    <property type="match status" value="1"/>
</dbReference>
<evidence type="ECO:0000256" key="7">
    <source>
        <dbReference type="PROSITE-ProRule" id="PRU01091"/>
    </source>
</evidence>
<evidence type="ECO:0000313" key="11">
    <source>
        <dbReference type="Proteomes" id="UP000503088"/>
    </source>
</evidence>
<dbReference type="Gene3D" id="3.40.50.2300">
    <property type="match status" value="1"/>
</dbReference>